<evidence type="ECO:0000313" key="4">
    <source>
        <dbReference type="Proteomes" id="UP000076962"/>
    </source>
</evidence>
<feature type="non-terminal residue" evidence="3">
    <location>
        <position position="583"/>
    </location>
</feature>
<dbReference type="Proteomes" id="UP000076962">
    <property type="component" value="Unassembled WGS sequence"/>
</dbReference>
<organism evidence="3 4">
    <name type="scientific">Candidatus Thiomargarita nelsonii</name>
    <dbReference type="NCBI Taxonomy" id="1003181"/>
    <lineage>
        <taxon>Bacteria</taxon>
        <taxon>Pseudomonadati</taxon>
        <taxon>Pseudomonadota</taxon>
        <taxon>Gammaproteobacteria</taxon>
        <taxon>Thiotrichales</taxon>
        <taxon>Thiotrichaceae</taxon>
        <taxon>Thiomargarita</taxon>
    </lineage>
</organism>
<dbReference type="InterPro" id="IPR029031">
    <property type="entry name" value="Gingipain_N_sf"/>
</dbReference>
<comment type="caution">
    <text evidence="3">The sequence shown here is derived from an EMBL/GenBank/DDBJ whole genome shotgun (WGS) entry which is preliminary data.</text>
</comment>
<proteinExistence type="predicted"/>
<keyword evidence="4" id="KW-1185">Reference proteome</keyword>
<dbReference type="GO" id="GO:0008234">
    <property type="term" value="F:cysteine-type peptidase activity"/>
    <property type="evidence" value="ECO:0007669"/>
    <property type="project" value="InterPro"/>
</dbReference>
<protein>
    <submittedName>
        <fullName evidence="3">Peptidase C25, gingipain domain protein</fullName>
    </submittedName>
</protein>
<dbReference type="Gene3D" id="3.40.50.10390">
    <property type="entry name" value="Gingipain r, domain 1"/>
    <property type="match status" value="1"/>
</dbReference>
<dbReference type="EMBL" id="LUTY01003126">
    <property type="protein sequence ID" value="OAD18696.1"/>
    <property type="molecule type" value="Genomic_DNA"/>
</dbReference>
<feature type="non-terminal residue" evidence="3">
    <location>
        <position position="1"/>
    </location>
</feature>
<reference evidence="3 4" key="1">
    <citation type="submission" date="2016-05" db="EMBL/GenBank/DDBJ databases">
        <title>Single-cell genome of chain-forming Candidatus Thiomargarita nelsonii and comparison to other large sulfur-oxidizing bacteria.</title>
        <authorList>
            <person name="Winkel M."/>
            <person name="Salman V."/>
            <person name="Woyke T."/>
            <person name="Schulz-Vogt H."/>
            <person name="Richter M."/>
            <person name="Flood B."/>
            <person name="Bailey J."/>
            <person name="Amann R."/>
            <person name="Mussmann M."/>
        </authorList>
    </citation>
    <scope>NUCLEOTIDE SEQUENCE [LARGE SCALE GENOMIC DNA]</scope>
    <source>
        <strain evidence="3 4">THI036</strain>
    </source>
</reference>
<evidence type="ECO:0000313" key="3">
    <source>
        <dbReference type="EMBL" id="OAD18696.1"/>
    </source>
</evidence>
<dbReference type="InterPro" id="IPR029030">
    <property type="entry name" value="Caspase-like_dom_sf"/>
</dbReference>
<name>A0A176RSL1_9GAMM</name>
<keyword evidence="1" id="KW-0732">Signal</keyword>
<evidence type="ECO:0000256" key="1">
    <source>
        <dbReference type="ARBA" id="ARBA00022729"/>
    </source>
</evidence>
<dbReference type="AlphaFoldDB" id="A0A176RSL1"/>
<sequence>RTTRDTNCSPLPPAIKLSIDKTGVYALSHADFLALGLDLSLLNAKQVSQIQMTHQGHPVSIFIAGEDDGVFGSDDVLFFYAQAAKGPYTRNNIYWLSLNPNGGKRLNFKDGTPKPSYPQLSEFTQTVHVETNSRYWSRMPDSINRDRLFWKKLDAGNSLEMPVTLQHLAQTSKDATLRVMLQGKTDDRATNPNHHTKILLNDVEIHDAQWSGQQIFLQEVSIPQTKLLEGKNTVTLLSVGDTGATVDILYVNWLEIDYTATMTAVEDHLTFKLTGVEQYNLTINGFTRSDLLVLDVTNPFNIVPLLGATVSGAQIQYADQLDGNKTYYAFSFADKHLLKPAAMSLDLPTTRLESPCNQADYFIIYHDSFDTKALENLIAARGKKVMAVQVSDIYDEFNHGLPEPQAIKDFLTYAYENYTQPRPAYVLLVGDANQDTLNELGDGINYVPTHTFHTFLMGETASDNWFVSVSGDDPLPDMFLGRIPVKTQAELDAVVKKLTSYPKVPLDGWEQNVLFVADDIAEFEEVSDQLIEKYLANYSPTRIYLSEYTEDEKIVTQDISQAINAGAVLTNYTGHGSVNLWAG</sequence>
<dbReference type="GO" id="GO:0006508">
    <property type="term" value="P:proteolysis"/>
    <property type="evidence" value="ECO:0007669"/>
    <property type="project" value="InterPro"/>
</dbReference>
<evidence type="ECO:0000259" key="2">
    <source>
        <dbReference type="Pfam" id="PF01364"/>
    </source>
</evidence>
<feature type="domain" description="Gingipain" evidence="2">
    <location>
        <begin position="361"/>
        <end position="582"/>
    </location>
</feature>
<dbReference type="SUPFAM" id="SSF52129">
    <property type="entry name" value="Caspase-like"/>
    <property type="match status" value="1"/>
</dbReference>
<dbReference type="Pfam" id="PF01364">
    <property type="entry name" value="Peptidase_C25"/>
    <property type="match status" value="1"/>
</dbReference>
<dbReference type="InterPro" id="IPR001769">
    <property type="entry name" value="Gingipain"/>
</dbReference>
<gene>
    <name evidence="3" type="ORF">THIOM_005701</name>
</gene>
<dbReference type="Gene3D" id="3.40.50.1460">
    <property type="match status" value="1"/>
</dbReference>
<accession>A0A176RSL1</accession>